<dbReference type="PANTHER" id="PTHR11952">
    <property type="entry name" value="UDP- GLUCOSE PYROPHOSPHORYLASE"/>
    <property type="match status" value="1"/>
</dbReference>
<dbReference type="GO" id="GO:0005509">
    <property type="term" value="F:calcium ion binding"/>
    <property type="evidence" value="ECO:0007669"/>
    <property type="project" value="InterPro"/>
</dbReference>
<dbReference type="Proteomes" id="UP000585474">
    <property type="component" value="Unassembled WGS sequence"/>
</dbReference>
<dbReference type="Gene3D" id="3.90.550.10">
    <property type="entry name" value="Spore Coat Polysaccharide Biosynthesis Protein SpsA, Chain A"/>
    <property type="match status" value="1"/>
</dbReference>
<organism evidence="2 3">
    <name type="scientific">Actinidia rufa</name>
    <dbReference type="NCBI Taxonomy" id="165716"/>
    <lineage>
        <taxon>Eukaryota</taxon>
        <taxon>Viridiplantae</taxon>
        <taxon>Streptophyta</taxon>
        <taxon>Embryophyta</taxon>
        <taxon>Tracheophyta</taxon>
        <taxon>Spermatophyta</taxon>
        <taxon>Magnoliopsida</taxon>
        <taxon>eudicotyledons</taxon>
        <taxon>Gunneridae</taxon>
        <taxon>Pentapetalae</taxon>
        <taxon>asterids</taxon>
        <taxon>Ericales</taxon>
        <taxon>Actinidiaceae</taxon>
        <taxon>Actinidia</taxon>
    </lineage>
</organism>
<dbReference type="GO" id="GO:0003977">
    <property type="term" value="F:UDP-N-acetylglucosamine diphosphorylase activity"/>
    <property type="evidence" value="ECO:0007669"/>
    <property type="project" value="TreeGrafter"/>
</dbReference>
<reference evidence="2 3" key="1">
    <citation type="submission" date="2019-07" db="EMBL/GenBank/DDBJ databases">
        <title>De Novo Assembly of kiwifruit Actinidia rufa.</title>
        <authorList>
            <person name="Sugita-Konishi S."/>
            <person name="Sato K."/>
            <person name="Mori E."/>
            <person name="Abe Y."/>
            <person name="Kisaki G."/>
            <person name="Hamano K."/>
            <person name="Suezawa K."/>
            <person name="Otani M."/>
            <person name="Fukuda T."/>
            <person name="Manabe T."/>
            <person name="Gomi K."/>
            <person name="Tabuchi M."/>
            <person name="Akimitsu K."/>
            <person name="Kataoka I."/>
        </authorList>
    </citation>
    <scope>NUCLEOTIDE SEQUENCE [LARGE SCALE GENOMIC DNA]</scope>
    <source>
        <strain evidence="3">cv. Fuchu</strain>
    </source>
</reference>
<dbReference type="SUPFAM" id="SSF63887">
    <property type="entry name" value="P-domain of calnexin/calreticulin"/>
    <property type="match status" value="1"/>
</dbReference>
<keyword evidence="3" id="KW-1185">Reference proteome</keyword>
<accession>A0A7J0EHW8</accession>
<proteinExistence type="predicted"/>
<feature type="region of interest" description="Disordered" evidence="1">
    <location>
        <begin position="61"/>
        <end position="80"/>
    </location>
</feature>
<dbReference type="AlphaFoldDB" id="A0A7J0EHW8"/>
<evidence type="ECO:0000256" key="1">
    <source>
        <dbReference type="SAM" id="MobiDB-lite"/>
    </source>
</evidence>
<dbReference type="EMBL" id="BJWL01000004">
    <property type="protein sequence ID" value="GFY86068.1"/>
    <property type="molecule type" value="Genomic_DNA"/>
</dbReference>
<dbReference type="OrthoDB" id="1749045at2759"/>
<protein>
    <submittedName>
        <fullName evidence="2">UDP-glucose pyrophosphorylase 3</fullName>
    </submittedName>
</protein>
<evidence type="ECO:0000313" key="2">
    <source>
        <dbReference type="EMBL" id="GFY86068.1"/>
    </source>
</evidence>
<name>A0A7J0EHW8_9ERIC</name>
<dbReference type="GO" id="GO:0006048">
    <property type="term" value="P:UDP-N-acetylglucosamine biosynthetic process"/>
    <property type="evidence" value="ECO:0007669"/>
    <property type="project" value="TreeGrafter"/>
</dbReference>
<dbReference type="InterPro" id="IPR029044">
    <property type="entry name" value="Nucleotide-diphossugar_trans"/>
</dbReference>
<gene>
    <name evidence="2" type="ORF">Acr_04g0008060</name>
</gene>
<evidence type="ECO:0000313" key="3">
    <source>
        <dbReference type="Proteomes" id="UP000585474"/>
    </source>
</evidence>
<dbReference type="InterPro" id="IPR039741">
    <property type="entry name" value="UDP-sugar_pyrophosphorylase"/>
</dbReference>
<comment type="caution">
    <text evidence="2">The sequence shown here is derived from an EMBL/GenBank/DDBJ whole genome shotgun (WGS) entry which is preliminary data.</text>
</comment>
<dbReference type="InterPro" id="IPR009033">
    <property type="entry name" value="Calreticulin/calnexin_P_dom_sf"/>
</dbReference>
<sequence length="177" mass="20092">MSQLLIGMGSYLEVRSFAVYHWPHAPVEWGALPLYGHIKFKAGSIRNGVFKLEDWDDKEYIPDPEDKKPEGYDDIPKEISDPDAKKLMSEVACNFSPEDWDDEEDEDGQWLVKRQVKPVCKPGVHGVIWKLAYDKGIFQWFYDHGRKGTTVRQVSNVVAATDLTLLALAGIGLRQGK</sequence>
<dbReference type="PANTHER" id="PTHR11952:SF14">
    <property type="entry name" value="UTP--GLUCOSE-1-PHOSPHATE URIDYLYLTRANSFERASE 3, CHLOROPLASTIC"/>
    <property type="match status" value="1"/>
</dbReference>